<sequence length="942" mass="108537">MLPRRVKKKYVKSSGGNIRNAEGTMNVKGCSHKTFMNEKPHSFNGTEGVVCLRRWIKKIEQVFEICKCSEEDKVMFAASTFEGRALTWPTTLHDAINLAHELVEQAVQGKAARVNESNKRKWEEHQKNHPNNNNLNNCNRKRNNNNQHHQQNRRQETGRAYAVTPAEGSFDVIIGMDRLSYHRAVIVCYEKIFRILLSNGEILKIQGERPKKDPKSLTCIKAAKKRLDDFRTVRDFPEVFSNDLIGLPPMREIEFRINLIPGALLVVKLPYRLAPSDMLELSNQLKELQEKEEEHEAHLKVIIDLLKEEKLYVKFSKCEFWLKEVLFLGHMVNRDGIHVDPSKVELINNWKTPESPTKIRSFLGLAGYYLRFIENFSKITKPLTLLTQKIKLMCGAISKKKPFRGKVITYALRQLKIHEKNYTTHDLELGAVVFALKTWRNCLYGTKSVIYTDHKSLQYLFDHKELNMRQRHWIELLSDYECEIKYHPGKANVVADALSRKERLKPRRALAELLRGLEIHFERRDDGGIYFFYRIWIPSVRGIRRLIMDEAHTSRYLVHLEADKMHYDLRDLYWWPDCDGRFASHLWKALQKALGTKLNMSTSYHPETDSQSERTIQTLKDMLRAYVMDFGGIWDTHLPLVEFSYNNSYHKSIKQVKKLKRSWIPIVKVRWDSRKGGEFTWEREDQFKANILGESLSPDRVFDIPEDELEPHPAYVFFTPGPLPGYAGKPNDNNGWLEADDYLLGELEAIVDEPMAVPAIEEVVEPVAEAGKSRWQLRNDDSKGVEDEEVWEVNEKWLMAPITPPSVQPPSVYEVGGPSTVAAEGSSFPFPAPGLPIPLAVIEDLSTRLGNLEYEHGQLVKKVIQVSSGVASQMVHVADRCEQVGAQVEQGQQTATQRDKTIAELTQQVQVLQVAVQQRDAQIQQLQTICNTPKMGRSRIRV</sequence>
<dbReference type="AlphaFoldDB" id="A0A6L2LLU1"/>
<evidence type="ECO:0000256" key="6">
    <source>
        <dbReference type="ARBA" id="ARBA00022918"/>
    </source>
</evidence>
<reference evidence="10" key="1">
    <citation type="journal article" date="2019" name="Sci. Rep.">
        <title>Draft genome of Tanacetum cinerariifolium, the natural source of mosquito coil.</title>
        <authorList>
            <person name="Yamashiro T."/>
            <person name="Shiraishi A."/>
            <person name="Satake H."/>
            <person name="Nakayama K."/>
        </authorList>
    </citation>
    <scope>NUCLEOTIDE SEQUENCE</scope>
</reference>
<dbReference type="EMBL" id="BKCJ010004618">
    <property type="protein sequence ID" value="GEU62110.1"/>
    <property type="molecule type" value="Genomic_DNA"/>
</dbReference>
<feature type="coiled-coil region" evidence="7">
    <location>
        <begin position="278"/>
        <end position="308"/>
    </location>
</feature>
<dbReference type="Gene3D" id="3.30.420.10">
    <property type="entry name" value="Ribonuclease H-like superfamily/Ribonuclease H"/>
    <property type="match status" value="1"/>
</dbReference>
<dbReference type="SUPFAM" id="SSF56672">
    <property type="entry name" value="DNA/RNA polymerases"/>
    <property type="match status" value="1"/>
</dbReference>
<evidence type="ECO:0000256" key="7">
    <source>
        <dbReference type="SAM" id="Coils"/>
    </source>
</evidence>
<accession>A0A6L2LLU1</accession>
<dbReference type="Gene3D" id="3.30.70.270">
    <property type="match status" value="2"/>
</dbReference>
<dbReference type="InterPro" id="IPR043502">
    <property type="entry name" value="DNA/RNA_pol_sf"/>
</dbReference>
<proteinExistence type="predicted"/>
<feature type="region of interest" description="Disordered" evidence="8">
    <location>
        <begin position="113"/>
        <end position="159"/>
    </location>
</feature>
<feature type="domain" description="Integrase catalytic" evidence="9">
    <location>
        <begin position="502"/>
        <end position="666"/>
    </location>
</feature>
<keyword evidence="2" id="KW-0548">Nucleotidyltransferase</keyword>
<dbReference type="Pfam" id="PF17917">
    <property type="entry name" value="RT_RNaseH"/>
    <property type="match status" value="1"/>
</dbReference>
<dbReference type="PROSITE" id="PS50994">
    <property type="entry name" value="INTEGRASE"/>
    <property type="match status" value="1"/>
</dbReference>
<comment type="caution">
    <text evidence="10">The sequence shown here is derived from an EMBL/GenBank/DDBJ whole genome shotgun (WGS) entry which is preliminary data.</text>
</comment>
<dbReference type="PANTHER" id="PTHR34072">
    <property type="entry name" value="ENZYMATIC POLYPROTEIN-RELATED"/>
    <property type="match status" value="1"/>
</dbReference>
<evidence type="ECO:0000256" key="3">
    <source>
        <dbReference type="ARBA" id="ARBA00022722"/>
    </source>
</evidence>
<dbReference type="InterPro" id="IPR001584">
    <property type="entry name" value="Integrase_cat-core"/>
</dbReference>
<evidence type="ECO:0000256" key="2">
    <source>
        <dbReference type="ARBA" id="ARBA00022695"/>
    </source>
</evidence>
<dbReference type="PANTHER" id="PTHR34072:SF52">
    <property type="entry name" value="RIBONUCLEASE H"/>
    <property type="match status" value="1"/>
</dbReference>
<evidence type="ECO:0000256" key="1">
    <source>
        <dbReference type="ARBA" id="ARBA00022679"/>
    </source>
</evidence>
<evidence type="ECO:0000256" key="5">
    <source>
        <dbReference type="ARBA" id="ARBA00022801"/>
    </source>
</evidence>
<evidence type="ECO:0000313" key="10">
    <source>
        <dbReference type="EMBL" id="GEU62110.1"/>
    </source>
</evidence>
<keyword evidence="5" id="KW-0378">Hydrolase</keyword>
<dbReference type="SUPFAM" id="SSF53098">
    <property type="entry name" value="Ribonuclease H-like"/>
    <property type="match status" value="1"/>
</dbReference>
<feature type="compositionally biased region" description="Low complexity" evidence="8">
    <location>
        <begin position="129"/>
        <end position="149"/>
    </location>
</feature>
<keyword evidence="1" id="KW-0808">Transferase</keyword>
<dbReference type="GO" id="GO:0003964">
    <property type="term" value="F:RNA-directed DNA polymerase activity"/>
    <property type="evidence" value="ECO:0007669"/>
    <property type="project" value="UniProtKB-KW"/>
</dbReference>
<dbReference type="GO" id="GO:0015074">
    <property type="term" value="P:DNA integration"/>
    <property type="evidence" value="ECO:0007669"/>
    <property type="project" value="InterPro"/>
</dbReference>
<dbReference type="InterPro" id="IPR041373">
    <property type="entry name" value="RT_RNaseH"/>
</dbReference>
<evidence type="ECO:0000259" key="9">
    <source>
        <dbReference type="PROSITE" id="PS50994"/>
    </source>
</evidence>
<keyword evidence="7" id="KW-0175">Coiled coil</keyword>
<keyword evidence="3" id="KW-0540">Nuclease</keyword>
<dbReference type="InterPro" id="IPR036397">
    <property type="entry name" value="RNaseH_sf"/>
</dbReference>
<gene>
    <name evidence="10" type="ORF">Tci_034088</name>
</gene>
<organism evidence="10">
    <name type="scientific">Tanacetum cinerariifolium</name>
    <name type="common">Dalmatian daisy</name>
    <name type="synonym">Chrysanthemum cinerariifolium</name>
    <dbReference type="NCBI Taxonomy" id="118510"/>
    <lineage>
        <taxon>Eukaryota</taxon>
        <taxon>Viridiplantae</taxon>
        <taxon>Streptophyta</taxon>
        <taxon>Embryophyta</taxon>
        <taxon>Tracheophyta</taxon>
        <taxon>Spermatophyta</taxon>
        <taxon>Magnoliopsida</taxon>
        <taxon>eudicotyledons</taxon>
        <taxon>Gunneridae</taxon>
        <taxon>Pentapetalae</taxon>
        <taxon>asterids</taxon>
        <taxon>campanulids</taxon>
        <taxon>Asterales</taxon>
        <taxon>Asteraceae</taxon>
        <taxon>Asteroideae</taxon>
        <taxon>Anthemideae</taxon>
        <taxon>Anthemidinae</taxon>
        <taxon>Tanacetum</taxon>
    </lineage>
</organism>
<dbReference type="GO" id="GO:0003676">
    <property type="term" value="F:nucleic acid binding"/>
    <property type="evidence" value="ECO:0007669"/>
    <property type="project" value="InterPro"/>
</dbReference>
<dbReference type="GO" id="GO:0004519">
    <property type="term" value="F:endonuclease activity"/>
    <property type="evidence" value="ECO:0007669"/>
    <property type="project" value="UniProtKB-KW"/>
</dbReference>
<keyword evidence="6 10" id="KW-0695">RNA-directed DNA polymerase</keyword>
<keyword evidence="4" id="KW-0255">Endonuclease</keyword>
<evidence type="ECO:0000256" key="8">
    <source>
        <dbReference type="SAM" id="MobiDB-lite"/>
    </source>
</evidence>
<dbReference type="InterPro" id="IPR043128">
    <property type="entry name" value="Rev_trsase/Diguanyl_cyclase"/>
</dbReference>
<dbReference type="InterPro" id="IPR012337">
    <property type="entry name" value="RNaseH-like_sf"/>
</dbReference>
<dbReference type="CDD" id="cd09274">
    <property type="entry name" value="RNase_HI_RT_Ty3"/>
    <property type="match status" value="1"/>
</dbReference>
<protein>
    <submittedName>
        <fullName evidence="10">Putative reverse transcriptase domain-containing protein</fullName>
    </submittedName>
</protein>
<feature type="compositionally biased region" description="Basic and acidic residues" evidence="8">
    <location>
        <begin position="116"/>
        <end position="127"/>
    </location>
</feature>
<evidence type="ECO:0000256" key="4">
    <source>
        <dbReference type="ARBA" id="ARBA00022759"/>
    </source>
</evidence>
<name>A0A6L2LLU1_TANCI</name>
<dbReference type="GO" id="GO:0016787">
    <property type="term" value="F:hydrolase activity"/>
    <property type="evidence" value="ECO:0007669"/>
    <property type="project" value="UniProtKB-KW"/>
</dbReference>